<keyword evidence="2" id="KW-0812">Transmembrane</keyword>
<dbReference type="Pfam" id="PF07423">
    <property type="entry name" value="DUF1510"/>
    <property type="match status" value="1"/>
</dbReference>
<proteinExistence type="predicted"/>
<organism evidence="4 5">
    <name type="scientific">Virgibacillus halodenitrificans</name>
    <name type="common">Bacillus halodenitrificans</name>
    <dbReference type="NCBI Taxonomy" id="1482"/>
    <lineage>
        <taxon>Bacteria</taxon>
        <taxon>Bacillati</taxon>
        <taxon>Bacillota</taxon>
        <taxon>Bacilli</taxon>
        <taxon>Bacillales</taxon>
        <taxon>Bacillaceae</taxon>
        <taxon>Virgibacillus</taxon>
    </lineage>
</organism>
<dbReference type="Proteomes" id="UP000182945">
    <property type="component" value="Chromosome"/>
</dbReference>
<accession>A0AAC9J1J6</accession>
<evidence type="ECO:0000259" key="3">
    <source>
        <dbReference type="Pfam" id="PF07423"/>
    </source>
</evidence>
<dbReference type="AlphaFoldDB" id="A0AAC9J1J6"/>
<dbReference type="InterPro" id="IPR009988">
    <property type="entry name" value="DUF1510"/>
</dbReference>
<evidence type="ECO:0000313" key="4">
    <source>
        <dbReference type="EMBL" id="APC48185.1"/>
    </source>
</evidence>
<keyword evidence="2" id="KW-1133">Transmembrane helix</keyword>
<dbReference type="KEGG" id="vhl:BME96_08350"/>
<sequence>MANNNDSRVDKFEKRRKNTKSISILLILGAVLLILLIGIWIFGGGDKEKTTDQTQPSSQEEQNSTDEENESFYEKESKEDTETDQEENSSSENDGNIDKEDEEQEEIEKQEVDSSDENVLKAYTADWKPIGTEQEEPHTTNYSDGSQDRIEIKEAVLMVTDIPEQNLVMHWVGNGGDQKVEATVSNEDNSEIYRVYLSWVEGEGWQPTKLEELKTVKY</sequence>
<feature type="compositionally biased region" description="Polar residues" evidence="1">
    <location>
        <begin position="52"/>
        <end position="62"/>
    </location>
</feature>
<dbReference type="RefSeq" id="WP_071648859.1">
    <property type="nucleotide sequence ID" value="NZ_CP017962.1"/>
</dbReference>
<dbReference type="GeneID" id="71514401"/>
<gene>
    <name evidence="4" type="ORF">BME96_08350</name>
</gene>
<name>A0AAC9J1J6_VIRHA</name>
<feature type="domain" description="DUF1510" evidence="3">
    <location>
        <begin position="123"/>
        <end position="213"/>
    </location>
</feature>
<keyword evidence="2" id="KW-0472">Membrane</keyword>
<evidence type="ECO:0000256" key="1">
    <source>
        <dbReference type="SAM" id="MobiDB-lite"/>
    </source>
</evidence>
<feature type="region of interest" description="Disordered" evidence="1">
    <location>
        <begin position="48"/>
        <end position="147"/>
    </location>
</feature>
<reference evidence="4 5" key="1">
    <citation type="submission" date="2016-11" db="EMBL/GenBank/DDBJ databases">
        <title>Complete genome sequencing of Virgibacillus halodenitrificans PDB-F2.</title>
        <authorList>
            <person name="Sun Z."/>
            <person name="Zhou Y."/>
            <person name="Li H."/>
        </authorList>
    </citation>
    <scope>NUCLEOTIDE SEQUENCE [LARGE SCALE GENOMIC DNA]</scope>
    <source>
        <strain evidence="4 5">PDB-F2</strain>
    </source>
</reference>
<dbReference type="EMBL" id="CP017962">
    <property type="protein sequence ID" value="APC48185.1"/>
    <property type="molecule type" value="Genomic_DNA"/>
</dbReference>
<evidence type="ECO:0000313" key="5">
    <source>
        <dbReference type="Proteomes" id="UP000182945"/>
    </source>
</evidence>
<evidence type="ECO:0000256" key="2">
    <source>
        <dbReference type="SAM" id="Phobius"/>
    </source>
</evidence>
<feature type="transmembrane region" description="Helical" evidence="2">
    <location>
        <begin position="21"/>
        <end position="43"/>
    </location>
</feature>
<protein>
    <recommendedName>
        <fullName evidence="3">DUF1510 domain-containing protein</fullName>
    </recommendedName>
</protein>